<keyword evidence="2 4" id="KW-0689">Ribosomal protein</keyword>
<dbReference type="OrthoDB" id="29563at2759"/>
<dbReference type="InterPro" id="IPR001921">
    <property type="entry name" value="Ribosomal_eL8_euk"/>
</dbReference>
<dbReference type="InterPro" id="IPR004038">
    <property type="entry name" value="Ribosomal_eL8/eL30/eS12/Gad45"/>
</dbReference>
<organism evidence="7 8">
    <name type="scientific">Rhizophagus clarus</name>
    <dbReference type="NCBI Taxonomy" id="94130"/>
    <lineage>
        <taxon>Eukaryota</taxon>
        <taxon>Fungi</taxon>
        <taxon>Fungi incertae sedis</taxon>
        <taxon>Mucoromycota</taxon>
        <taxon>Glomeromycotina</taxon>
        <taxon>Glomeromycetes</taxon>
        <taxon>Glomerales</taxon>
        <taxon>Glomeraceae</taxon>
        <taxon>Rhizophagus</taxon>
    </lineage>
</organism>
<reference evidence="7" key="1">
    <citation type="submission" date="2019-10" db="EMBL/GenBank/DDBJ databases">
        <title>Conservation and host-specific expression of non-tandemly repeated heterogenous ribosome RNA gene in arbuscular mycorrhizal fungi.</title>
        <authorList>
            <person name="Maeda T."/>
            <person name="Kobayashi Y."/>
            <person name="Nakagawa T."/>
            <person name="Ezawa T."/>
            <person name="Yamaguchi K."/>
            <person name="Bino T."/>
            <person name="Nishimoto Y."/>
            <person name="Shigenobu S."/>
            <person name="Kawaguchi M."/>
        </authorList>
    </citation>
    <scope>NUCLEOTIDE SEQUENCE</scope>
    <source>
        <strain evidence="7">HR1</strain>
    </source>
</reference>
<keyword evidence="3 4" id="KW-0687">Ribonucleoprotein</keyword>
<dbReference type="PANTHER" id="PTHR23105">
    <property type="entry name" value="RIBOSOMAL PROTEIN L7AE FAMILY MEMBER"/>
    <property type="match status" value="1"/>
</dbReference>
<dbReference type="Gene3D" id="3.30.1330.30">
    <property type="match status" value="1"/>
</dbReference>
<dbReference type="AlphaFoldDB" id="A0A8H3LWX1"/>
<dbReference type="FunFam" id="3.30.1330.30:FF:000003">
    <property type="entry name" value="60S ribosomal protein L7a"/>
    <property type="match status" value="1"/>
</dbReference>
<dbReference type="PRINTS" id="PR00882">
    <property type="entry name" value="RIBOSOMALL7A"/>
</dbReference>
<dbReference type="Pfam" id="PF01248">
    <property type="entry name" value="Ribosomal_L7Ae"/>
    <property type="match status" value="1"/>
</dbReference>
<name>A0A8H3LWX1_9GLOM</name>
<proteinExistence type="inferred from homology"/>
<dbReference type="EMBL" id="BLAL01000236">
    <property type="protein sequence ID" value="GES94554.1"/>
    <property type="molecule type" value="Genomic_DNA"/>
</dbReference>
<feature type="compositionally biased region" description="Basic and acidic residues" evidence="5">
    <location>
        <begin position="20"/>
        <end position="37"/>
    </location>
</feature>
<evidence type="ECO:0000256" key="4">
    <source>
        <dbReference type="RuleBase" id="RU367042"/>
    </source>
</evidence>
<dbReference type="InterPro" id="IPR018492">
    <property type="entry name" value="Ribosomal_eL8/Nhp2"/>
</dbReference>
<feature type="compositionally biased region" description="Basic residues" evidence="5">
    <location>
        <begin position="1"/>
        <end position="11"/>
    </location>
</feature>
<dbReference type="InterPro" id="IPR050257">
    <property type="entry name" value="eL8/uL1-like"/>
</dbReference>
<feature type="region of interest" description="Disordered" evidence="5">
    <location>
        <begin position="1"/>
        <end position="45"/>
    </location>
</feature>
<evidence type="ECO:0000256" key="2">
    <source>
        <dbReference type="ARBA" id="ARBA00022980"/>
    </source>
</evidence>
<comment type="function">
    <text evidence="4">Component of the ribosome.</text>
</comment>
<dbReference type="PROSITE" id="PS01082">
    <property type="entry name" value="RIBOSOMAL_L7AE"/>
    <property type="match status" value="1"/>
</dbReference>
<evidence type="ECO:0000256" key="1">
    <source>
        <dbReference type="ARBA" id="ARBA00007337"/>
    </source>
</evidence>
<accession>A0A8H3LWX1</accession>
<sequence length="278" mass="31655">MPPKNKPKQKKVAPAPYPVKKKDTGKSTKNPLFEKRPRNFGIGQDIQPKRDLTRFVKWPKYVRLQRQKRILNQRLKVPPAINQFTKSLDKTTATNAFKLLHKYRPETKVEKKERLQLIAKSKAEGGKYEPKKPFVIKYGINHITALIEAKKAKLVLIAHDVDPIELVIWLPALCKKMQVPYAIIKGKARLGAVVHKKTATALAFVDIKDEDKGAFGSLINSIKINYNEKYEEQKKQWGGGIMGVKSQAMMKKREKAAAINRCKFIEVAQSPLALVPRK</sequence>
<evidence type="ECO:0000313" key="8">
    <source>
        <dbReference type="Proteomes" id="UP000615446"/>
    </source>
</evidence>
<evidence type="ECO:0000313" key="7">
    <source>
        <dbReference type="EMBL" id="GES94554.1"/>
    </source>
</evidence>
<comment type="caution">
    <text evidence="7">The sequence shown here is derived from an EMBL/GenBank/DDBJ whole genome shotgun (WGS) entry which is preliminary data.</text>
</comment>
<dbReference type="Proteomes" id="UP000615446">
    <property type="component" value="Unassembled WGS sequence"/>
</dbReference>
<gene>
    <name evidence="7" type="ORF">RCL2_002129100</name>
</gene>
<dbReference type="SUPFAM" id="SSF55315">
    <property type="entry name" value="L30e-like"/>
    <property type="match status" value="1"/>
</dbReference>
<dbReference type="GO" id="GO:0003723">
    <property type="term" value="F:RNA binding"/>
    <property type="evidence" value="ECO:0007669"/>
    <property type="project" value="UniProtKB-UniRule"/>
</dbReference>
<comment type="similarity">
    <text evidence="1 4">Belongs to the eukaryotic ribosomal protein eL8 family.</text>
</comment>
<dbReference type="InterPro" id="IPR029064">
    <property type="entry name" value="Ribosomal_eL30-like_sf"/>
</dbReference>
<dbReference type="GO" id="GO:0022625">
    <property type="term" value="C:cytosolic large ribosomal subunit"/>
    <property type="evidence" value="ECO:0007669"/>
    <property type="project" value="UniProtKB-UniRule"/>
</dbReference>
<protein>
    <recommendedName>
        <fullName evidence="4">60S ribosomal protein L8</fullName>
    </recommendedName>
</protein>
<evidence type="ECO:0000259" key="6">
    <source>
        <dbReference type="Pfam" id="PF01248"/>
    </source>
</evidence>
<feature type="domain" description="Ribosomal protein eL8/eL30/eS12/Gadd45" evidence="6">
    <location>
        <begin position="134"/>
        <end position="209"/>
    </location>
</feature>
<dbReference type="InterPro" id="IPR004037">
    <property type="entry name" value="Ribosomal_eL8-like_CS"/>
</dbReference>
<dbReference type="GO" id="GO:0042254">
    <property type="term" value="P:ribosome biogenesis"/>
    <property type="evidence" value="ECO:0007669"/>
    <property type="project" value="InterPro"/>
</dbReference>
<evidence type="ECO:0000256" key="5">
    <source>
        <dbReference type="SAM" id="MobiDB-lite"/>
    </source>
</evidence>
<evidence type="ECO:0000256" key="3">
    <source>
        <dbReference type="ARBA" id="ARBA00023274"/>
    </source>
</evidence>
<dbReference type="PRINTS" id="PR00881">
    <property type="entry name" value="L7ARS6FAMILY"/>
</dbReference>